<evidence type="ECO:0000313" key="6">
    <source>
        <dbReference type="Proteomes" id="UP000179145"/>
    </source>
</evidence>
<gene>
    <name evidence="5" type="ORF">A0U89_08685</name>
</gene>
<dbReference type="RefSeq" id="WP_070402855.1">
    <property type="nucleotide sequence ID" value="NZ_BJVW01000006.1"/>
</dbReference>
<name>A0A1D8UU86_9PROT</name>
<evidence type="ECO:0000256" key="1">
    <source>
        <dbReference type="ARBA" id="ARBA00004141"/>
    </source>
</evidence>
<dbReference type="InterPro" id="IPR049453">
    <property type="entry name" value="Memb_transporter_dom"/>
</dbReference>
<keyword evidence="2" id="KW-0812">Transmembrane</keyword>
<accession>A0A1D8UU86</accession>
<evidence type="ECO:0000256" key="3">
    <source>
        <dbReference type="ARBA" id="ARBA00022989"/>
    </source>
</evidence>
<organism evidence="5 6">
    <name type="scientific">Kozakia baliensis</name>
    <dbReference type="NCBI Taxonomy" id="153496"/>
    <lineage>
        <taxon>Bacteria</taxon>
        <taxon>Pseudomonadati</taxon>
        <taxon>Pseudomonadota</taxon>
        <taxon>Alphaproteobacteria</taxon>
        <taxon>Acetobacterales</taxon>
        <taxon>Acetobacteraceae</taxon>
        <taxon>Kozakia</taxon>
    </lineage>
</organism>
<dbReference type="GO" id="GO:0016020">
    <property type="term" value="C:membrane"/>
    <property type="evidence" value="ECO:0007669"/>
    <property type="project" value="UniProtKB-SubCell"/>
</dbReference>
<dbReference type="AlphaFoldDB" id="A0A1D8UU86"/>
<sequence length="594" mass="64887">MSLSESTRSFQESFAPKLRSFIKQFFLLVPHAPGIAKAQLVSGVVSSLTLIVAVIAFGPTLGPTALFGSMIAQWEADRPFLARIRCALLIGGIMTVTMGIGVLIAPYHAAIVPIVVVLILIMTTSYYSFVLTRGPGPLNLFYATAIGSYLGQFSDIGLQTTYITGYAAAFAGALTLVALLPNMHGPEERAVQNAEQEVEAFCLHSHANLSLHERSARRHTAYAAVNRGWLTLRAAGNGILGCQAKHINRMLASNRALSLQITTNAYPHIRPEEVGTSTPALRGRPTLFWLFQNNFHKNSVAWFTAFRVGLAAAISGGLTQFLNLGHPYWAILTSTLILHRWIGRLATTTRALHRGVGTLLGLGVVSGVLSLQPGRWGIIAAIVVCILVQNLLVLRNYALGIVFVTPMALLSIEAAGQTGWSLERLMTDRIDETLVGITVAILVTWTTTLRKPREMMRAQFQRTLQAIEHLLRFIAQDLASSPEAIHARVVLQYELLTTLAVLTQAAEDDPELHPWHDVEVAMADLGYATLAACWLNQPSHLVSALPTLRKVTALRKKELFATEKDTHIQCIAQHVVAINRTLSEPVMGFAQERP</sequence>
<keyword evidence="3" id="KW-1133">Transmembrane helix</keyword>
<dbReference type="KEGG" id="kba:A0U89_08685"/>
<dbReference type="OrthoDB" id="4775591at2"/>
<proteinExistence type="predicted"/>
<comment type="subcellular location">
    <subcellularLocation>
        <location evidence="1">Membrane</location>
        <topology evidence="1">Multi-pass membrane protein</topology>
    </subcellularLocation>
</comment>
<evidence type="ECO:0000313" key="5">
    <source>
        <dbReference type="EMBL" id="AOX17204.1"/>
    </source>
</evidence>
<evidence type="ECO:0000256" key="4">
    <source>
        <dbReference type="ARBA" id="ARBA00023136"/>
    </source>
</evidence>
<keyword evidence="4" id="KW-0472">Membrane</keyword>
<dbReference type="Pfam" id="PF13515">
    <property type="entry name" value="FUSC_2"/>
    <property type="match status" value="1"/>
</dbReference>
<dbReference type="eggNOG" id="COG4129">
    <property type="taxonomic scope" value="Bacteria"/>
</dbReference>
<dbReference type="Proteomes" id="UP000179145">
    <property type="component" value="Chromosome"/>
</dbReference>
<dbReference type="EMBL" id="CP014674">
    <property type="protein sequence ID" value="AOX17204.1"/>
    <property type="molecule type" value="Genomic_DNA"/>
</dbReference>
<keyword evidence="6" id="KW-1185">Reference proteome</keyword>
<evidence type="ECO:0000256" key="2">
    <source>
        <dbReference type="ARBA" id="ARBA00022692"/>
    </source>
</evidence>
<protein>
    <submittedName>
        <fullName evidence="5">Uncharacterized protein</fullName>
    </submittedName>
</protein>
<dbReference type="STRING" id="153496.A0U89_08685"/>
<reference evidence="5 6" key="1">
    <citation type="journal article" date="2016" name="Microb. Cell Fact.">
        <title>Dissection of exopolysaccharide biosynthesis in Kozakia baliensis.</title>
        <authorList>
            <person name="Brandt J.U."/>
            <person name="Jakob F."/>
            <person name="Behr J."/>
            <person name="Geissler A.J."/>
            <person name="Vogel R.F."/>
        </authorList>
    </citation>
    <scope>NUCLEOTIDE SEQUENCE [LARGE SCALE GENOMIC DNA]</scope>
    <source>
        <strain evidence="5 6">DSM 14400</strain>
    </source>
</reference>